<dbReference type="EMBL" id="JADEXF010000012">
    <property type="protein sequence ID" value="MBE9103526.1"/>
    <property type="molecule type" value="Genomic_DNA"/>
</dbReference>
<dbReference type="InterPro" id="IPR029063">
    <property type="entry name" value="SAM-dependent_MTases_sf"/>
</dbReference>
<organism evidence="1 2">
    <name type="scientific">Nostoc cf. edaphicum LEGE 07299</name>
    <dbReference type="NCBI Taxonomy" id="2777974"/>
    <lineage>
        <taxon>Bacteria</taxon>
        <taxon>Bacillati</taxon>
        <taxon>Cyanobacteriota</taxon>
        <taxon>Cyanophyceae</taxon>
        <taxon>Nostocales</taxon>
        <taxon>Nostocaceae</taxon>
        <taxon>Nostoc</taxon>
    </lineage>
</organism>
<evidence type="ECO:0000313" key="1">
    <source>
        <dbReference type="EMBL" id="MBE9103526.1"/>
    </source>
</evidence>
<sequence>MKPAIAHWLIREFVPEGGHVLDPLGGVGTVAFEAALMGRVSVSNDKSPLASTIATAKVNPPSLIEAKIALQEIEYHIASVRLNSQDYAAAKFGLNATVADYYHPKTLEEILKAWRIDRELLLFLIIMFGT</sequence>
<keyword evidence="2" id="KW-1185">Reference proteome</keyword>
<comment type="caution">
    <text evidence="1">The sequence shown here is derived from an EMBL/GenBank/DDBJ whole genome shotgun (WGS) entry which is preliminary data.</text>
</comment>
<reference evidence="1 2" key="1">
    <citation type="submission" date="2020-10" db="EMBL/GenBank/DDBJ databases">
        <authorList>
            <person name="Castelo-Branco R."/>
            <person name="Eusebio N."/>
            <person name="Adriana R."/>
            <person name="Vieira A."/>
            <person name="Brugerolle De Fraissinette N."/>
            <person name="Rezende De Castro R."/>
            <person name="Schneider M.P."/>
            <person name="Vasconcelos V."/>
            <person name="Leao P.N."/>
        </authorList>
    </citation>
    <scope>NUCLEOTIDE SEQUENCE [LARGE SCALE GENOMIC DNA]</scope>
    <source>
        <strain evidence="1 2">LEGE 07299</strain>
    </source>
</reference>
<dbReference type="SUPFAM" id="SSF53335">
    <property type="entry name" value="S-adenosyl-L-methionine-dependent methyltransferases"/>
    <property type="match status" value="1"/>
</dbReference>
<protein>
    <recommendedName>
        <fullName evidence="3">DNA methylase</fullName>
    </recommendedName>
</protein>
<proteinExistence type="predicted"/>
<accession>A0ABR9TT08</accession>
<evidence type="ECO:0000313" key="2">
    <source>
        <dbReference type="Proteomes" id="UP000647836"/>
    </source>
</evidence>
<dbReference type="Proteomes" id="UP000647836">
    <property type="component" value="Unassembled WGS sequence"/>
</dbReference>
<gene>
    <name evidence="1" type="ORF">IQ229_00745</name>
</gene>
<name>A0ABR9TT08_9NOSO</name>
<evidence type="ECO:0008006" key="3">
    <source>
        <dbReference type="Google" id="ProtNLM"/>
    </source>
</evidence>
<dbReference type="Gene3D" id="3.40.50.150">
    <property type="entry name" value="Vaccinia Virus protein VP39"/>
    <property type="match status" value="1"/>
</dbReference>